<reference evidence="3" key="1">
    <citation type="submission" date="2016-10" db="EMBL/GenBank/DDBJ databases">
        <authorList>
            <person name="Varghese N."/>
            <person name="Submissions S."/>
        </authorList>
    </citation>
    <scope>NUCLEOTIDE SEQUENCE [LARGE SCALE GENOMIC DNA]</scope>
    <source>
        <strain evidence="3">CGMCC 4.3525</strain>
    </source>
</reference>
<proteinExistence type="predicted"/>
<feature type="compositionally biased region" description="Basic and acidic residues" evidence="1">
    <location>
        <begin position="29"/>
        <end position="48"/>
    </location>
</feature>
<feature type="region of interest" description="Disordered" evidence="1">
    <location>
        <begin position="11"/>
        <end position="66"/>
    </location>
</feature>
<dbReference type="RefSeq" id="WP_089957668.1">
    <property type="nucleotide sequence ID" value="NZ_FOFR01000018.1"/>
</dbReference>
<dbReference type="OrthoDB" id="273319at2"/>
<evidence type="ECO:0000256" key="1">
    <source>
        <dbReference type="SAM" id="MobiDB-lite"/>
    </source>
</evidence>
<keyword evidence="3" id="KW-1185">Reference proteome</keyword>
<name>A0A1H9TKY8_9PSEU</name>
<gene>
    <name evidence="2" type="ORF">SAMN05216188_118182</name>
</gene>
<dbReference type="STRING" id="402600.SAMN05216188_118182"/>
<dbReference type="EMBL" id="FOFR01000018">
    <property type="protein sequence ID" value="SER97772.1"/>
    <property type="molecule type" value="Genomic_DNA"/>
</dbReference>
<evidence type="ECO:0000313" key="3">
    <source>
        <dbReference type="Proteomes" id="UP000199352"/>
    </source>
</evidence>
<evidence type="ECO:0000313" key="2">
    <source>
        <dbReference type="EMBL" id="SER97772.1"/>
    </source>
</evidence>
<accession>A0A1H9TKY8</accession>
<dbReference type="AlphaFoldDB" id="A0A1H9TKY8"/>
<sequence>MRDANGFLHFASGSPAVDSSSGTYSYVTRDFDPQPRSGKRDVGADEHSSSAVRKALTKADVGVAAP</sequence>
<dbReference type="Proteomes" id="UP000199352">
    <property type="component" value="Unassembled WGS sequence"/>
</dbReference>
<protein>
    <submittedName>
        <fullName evidence="2">Uncharacterized protein</fullName>
    </submittedName>
</protein>
<organism evidence="2 3">
    <name type="scientific">Lentzea xinjiangensis</name>
    <dbReference type="NCBI Taxonomy" id="402600"/>
    <lineage>
        <taxon>Bacteria</taxon>
        <taxon>Bacillati</taxon>
        <taxon>Actinomycetota</taxon>
        <taxon>Actinomycetes</taxon>
        <taxon>Pseudonocardiales</taxon>
        <taxon>Pseudonocardiaceae</taxon>
        <taxon>Lentzea</taxon>
    </lineage>
</organism>
<feature type="compositionally biased region" description="Polar residues" evidence="1">
    <location>
        <begin position="17"/>
        <end position="26"/>
    </location>
</feature>